<dbReference type="EMBL" id="JADNRY010000200">
    <property type="protein sequence ID" value="KAF9061484.1"/>
    <property type="molecule type" value="Genomic_DNA"/>
</dbReference>
<dbReference type="AlphaFoldDB" id="A0A9P5P9P3"/>
<keyword evidence="1" id="KW-0812">Transmembrane</keyword>
<proteinExistence type="predicted"/>
<organism evidence="2 3">
    <name type="scientific">Rhodocollybia butyracea</name>
    <dbReference type="NCBI Taxonomy" id="206335"/>
    <lineage>
        <taxon>Eukaryota</taxon>
        <taxon>Fungi</taxon>
        <taxon>Dikarya</taxon>
        <taxon>Basidiomycota</taxon>
        <taxon>Agaricomycotina</taxon>
        <taxon>Agaricomycetes</taxon>
        <taxon>Agaricomycetidae</taxon>
        <taxon>Agaricales</taxon>
        <taxon>Marasmiineae</taxon>
        <taxon>Omphalotaceae</taxon>
        <taxon>Rhodocollybia</taxon>
    </lineage>
</organism>
<keyword evidence="3" id="KW-1185">Reference proteome</keyword>
<keyword evidence="1" id="KW-1133">Transmembrane helix</keyword>
<evidence type="ECO:0000256" key="1">
    <source>
        <dbReference type="SAM" id="Phobius"/>
    </source>
</evidence>
<sequence length="124" mass="13625">MARPISPGIASRNGQTYLLWHHVAQWPNLSPRKLMSICRLLYFVSTSFCARLELNVLTGAHCSSCLRGLGELDVLTDALCTQVELDVLTGALCSYLPVQLYTGLVNPTTLLISALLFFVLAPIF</sequence>
<feature type="transmembrane region" description="Helical" evidence="1">
    <location>
        <begin position="104"/>
        <end position="123"/>
    </location>
</feature>
<comment type="caution">
    <text evidence="2">The sequence shown here is derived from an EMBL/GenBank/DDBJ whole genome shotgun (WGS) entry which is preliminary data.</text>
</comment>
<accession>A0A9P5P9P3</accession>
<reference evidence="2" key="1">
    <citation type="submission" date="2020-11" db="EMBL/GenBank/DDBJ databases">
        <authorList>
            <consortium name="DOE Joint Genome Institute"/>
            <person name="Ahrendt S."/>
            <person name="Riley R."/>
            <person name="Andreopoulos W."/>
            <person name="Labutti K."/>
            <person name="Pangilinan J."/>
            <person name="Ruiz-Duenas F.J."/>
            <person name="Barrasa J.M."/>
            <person name="Sanchez-Garcia M."/>
            <person name="Camarero S."/>
            <person name="Miyauchi S."/>
            <person name="Serrano A."/>
            <person name="Linde D."/>
            <person name="Babiker R."/>
            <person name="Drula E."/>
            <person name="Ayuso-Fernandez I."/>
            <person name="Pacheco R."/>
            <person name="Padilla G."/>
            <person name="Ferreira P."/>
            <person name="Barriuso J."/>
            <person name="Kellner H."/>
            <person name="Castanera R."/>
            <person name="Alfaro M."/>
            <person name="Ramirez L."/>
            <person name="Pisabarro A.G."/>
            <person name="Kuo A."/>
            <person name="Tritt A."/>
            <person name="Lipzen A."/>
            <person name="He G."/>
            <person name="Yan M."/>
            <person name="Ng V."/>
            <person name="Cullen D."/>
            <person name="Martin F."/>
            <person name="Rosso M.-N."/>
            <person name="Henrissat B."/>
            <person name="Hibbett D."/>
            <person name="Martinez A.T."/>
            <person name="Grigoriev I.V."/>
        </authorList>
    </citation>
    <scope>NUCLEOTIDE SEQUENCE</scope>
    <source>
        <strain evidence="2">AH 40177</strain>
    </source>
</reference>
<protein>
    <submittedName>
        <fullName evidence="2">Uncharacterized protein</fullName>
    </submittedName>
</protein>
<evidence type="ECO:0000313" key="3">
    <source>
        <dbReference type="Proteomes" id="UP000772434"/>
    </source>
</evidence>
<name>A0A9P5P9P3_9AGAR</name>
<keyword evidence="1" id="KW-0472">Membrane</keyword>
<dbReference type="Proteomes" id="UP000772434">
    <property type="component" value="Unassembled WGS sequence"/>
</dbReference>
<gene>
    <name evidence="2" type="ORF">BDP27DRAFT_1428903</name>
</gene>
<evidence type="ECO:0000313" key="2">
    <source>
        <dbReference type="EMBL" id="KAF9061484.1"/>
    </source>
</evidence>